<accession>A0A5J9URG4</accession>
<evidence type="ECO:0000313" key="3">
    <source>
        <dbReference type="Proteomes" id="UP000324897"/>
    </source>
</evidence>
<reference evidence="2 3" key="1">
    <citation type="journal article" date="2019" name="Sci. Rep.">
        <title>A high-quality genome of Eragrostis curvula grass provides insights into Poaceae evolution and supports new strategies to enhance forage quality.</title>
        <authorList>
            <person name="Carballo J."/>
            <person name="Santos B.A.C.M."/>
            <person name="Zappacosta D."/>
            <person name="Garbus I."/>
            <person name="Selva J.P."/>
            <person name="Gallo C.A."/>
            <person name="Diaz A."/>
            <person name="Albertini E."/>
            <person name="Caccamo M."/>
            <person name="Echenique V."/>
        </authorList>
    </citation>
    <scope>NUCLEOTIDE SEQUENCE [LARGE SCALE GENOMIC DNA]</scope>
    <source>
        <strain evidence="3">cv. Victoria</strain>
        <tissue evidence="2">Leaf</tissue>
    </source>
</reference>
<dbReference type="Gramene" id="TVU25871">
    <property type="protein sequence ID" value="TVU25871"/>
    <property type="gene ID" value="EJB05_28385"/>
</dbReference>
<sequence length="88" mass="9740">MASFAAQLKDMFFVLIERVTGYGRAEEKHAAAGAQEPQKLASVEASRTEQVVLVKHTEMRARGTDMNFPDDVPNVSRGSLPQVHTRNL</sequence>
<gene>
    <name evidence="2" type="ORF">EJB05_28385</name>
</gene>
<name>A0A5J9URG4_9POAL</name>
<evidence type="ECO:0000256" key="1">
    <source>
        <dbReference type="SAM" id="MobiDB-lite"/>
    </source>
</evidence>
<dbReference type="OrthoDB" id="631791at2759"/>
<proteinExistence type="predicted"/>
<comment type="caution">
    <text evidence="2">The sequence shown here is derived from an EMBL/GenBank/DDBJ whole genome shotgun (WGS) entry which is preliminary data.</text>
</comment>
<evidence type="ECO:0000313" key="2">
    <source>
        <dbReference type="EMBL" id="TVU25871.1"/>
    </source>
</evidence>
<dbReference type="AlphaFoldDB" id="A0A5J9URG4"/>
<feature type="compositionally biased region" description="Polar residues" evidence="1">
    <location>
        <begin position="76"/>
        <end position="88"/>
    </location>
</feature>
<protein>
    <submittedName>
        <fullName evidence="2">Uncharacterized protein</fullName>
    </submittedName>
</protein>
<dbReference type="EMBL" id="RWGY01000013">
    <property type="protein sequence ID" value="TVU25871.1"/>
    <property type="molecule type" value="Genomic_DNA"/>
</dbReference>
<organism evidence="2 3">
    <name type="scientific">Eragrostis curvula</name>
    <name type="common">weeping love grass</name>
    <dbReference type="NCBI Taxonomy" id="38414"/>
    <lineage>
        <taxon>Eukaryota</taxon>
        <taxon>Viridiplantae</taxon>
        <taxon>Streptophyta</taxon>
        <taxon>Embryophyta</taxon>
        <taxon>Tracheophyta</taxon>
        <taxon>Spermatophyta</taxon>
        <taxon>Magnoliopsida</taxon>
        <taxon>Liliopsida</taxon>
        <taxon>Poales</taxon>
        <taxon>Poaceae</taxon>
        <taxon>PACMAD clade</taxon>
        <taxon>Chloridoideae</taxon>
        <taxon>Eragrostideae</taxon>
        <taxon>Eragrostidinae</taxon>
        <taxon>Eragrostis</taxon>
    </lineage>
</organism>
<dbReference type="Proteomes" id="UP000324897">
    <property type="component" value="Chromosome 2"/>
</dbReference>
<feature type="region of interest" description="Disordered" evidence="1">
    <location>
        <begin position="62"/>
        <end position="88"/>
    </location>
</feature>
<keyword evidence="3" id="KW-1185">Reference proteome</keyword>